<reference evidence="1 3" key="2">
    <citation type="submission" date="2020-05" db="EMBL/GenBank/DDBJ databases">
        <authorList>
            <person name="Campoy J."/>
            <person name="Schneeberger K."/>
            <person name="Spophaly S."/>
        </authorList>
    </citation>
    <scope>NUCLEOTIDE SEQUENCE [LARGE SCALE GENOMIC DNA]</scope>
    <source>
        <strain evidence="1">PruArmRojPasFocal</strain>
    </source>
</reference>
<evidence type="ECO:0000313" key="4">
    <source>
        <dbReference type="Proteomes" id="UP000507245"/>
    </source>
</evidence>
<evidence type="ECO:0000313" key="2">
    <source>
        <dbReference type="EMBL" id="CAB4311805.1"/>
    </source>
</evidence>
<dbReference type="OrthoDB" id="2017960at2759"/>
<evidence type="ECO:0000313" key="1">
    <source>
        <dbReference type="EMBL" id="CAB4281394.1"/>
    </source>
</evidence>
<accession>A0A6J5V170</accession>
<organism evidence="1 3">
    <name type="scientific">Prunus armeniaca</name>
    <name type="common">Apricot</name>
    <name type="synonym">Armeniaca vulgaris</name>
    <dbReference type="NCBI Taxonomy" id="36596"/>
    <lineage>
        <taxon>Eukaryota</taxon>
        <taxon>Viridiplantae</taxon>
        <taxon>Streptophyta</taxon>
        <taxon>Embryophyta</taxon>
        <taxon>Tracheophyta</taxon>
        <taxon>Spermatophyta</taxon>
        <taxon>Magnoliopsida</taxon>
        <taxon>eudicotyledons</taxon>
        <taxon>Gunneridae</taxon>
        <taxon>Pentapetalae</taxon>
        <taxon>rosids</taxon>
        <taxon>fabids</taxon>
        <taxon>Rosales</taxon>
        <taxon>Rosaceae</taxon>
        <taxon>Amygdaloideae</taxon>
        <taxon>Amygdaleae</taxon>
        <taxon>Prunus</taxon>
    </lineage>
</organism>
<reference evidence="4" key="1">
    <citation type="journal article" date="2020" name="Genome Biol.">
        <title>Gamete binning: chromosome-level and haplotype-resolved genome assembly enabled by high-throughput single-cell sequencing of gamete genomes.</title>
        <authorList>
            <person name="Campoy J.A."/>
            <person name="Sun H."/>
            <person name="Goel M."/>
            <person name="Jiao W.-B."/>
            <person name="Folz-Donahue K."/>
            <person name="Wang N."/>
            <person name="Rubio M."/>
            <person name="Liu C."/>
            <person name="Kukat C."/>
            <person name="Ruiz D."/>
            <person name="Huettel B."/>
            <person name="Schneeberger K."/>
        </authorList>
    </citation>
    <scope>NUCLEOTIDE SEQUENCE [LARGE SCALE GENOMIC DNA]</scope>
    <source>
        <strain evidence="4">cv. Rojo Pasion</strain>
    </source>
</reference>
<protein>
    <submittedName>
        <fullName evidence="1">Uncharacterized protein</fullName>
    </submittedName>
</protein>
<sequence length="103" mass="11558">MSALGVAICWNAVDDLQMWLDGARYSNQSSWIWTWTELWDWIVAFPWIPALYTGAFFNWIAPMHNVSATETAIIYGDGATVSFLLGERWGTLGWIGAALELGN</sequence>
<gene>
    <name evidence="1" type="ORF">CURHAP_LOCUS34462</name>
    <name evidence="2" type="ORF">ORAREDHAP_LOCUS34052</name>
</gene>
<dbReference type="AlphaFoldDB" id="A0A6J5V170"/>
<name>A0A6J5V170_PRUAR</name>
<keyword evidence="4" id="KW-1185">Reference proteome</keyword>
<evidence type="ECO:0000313" key="3">
    <source>
        <dbReference type="Proteomes" id="UP000507222"/>
    </source>
</evidence>
<proteinExistence type="predicted"/>
<dbReference type="Proteomes" id="UP000507222">
    <property type="component" value="Unassembled WGS sequence"/>
</dbReference>
<dbReference type="EMBL" id="CAEKKB010000005">
    <property type="protein sequence ID" value="CAB4311805.1"/>
    <property type="molecule type" value="Genomic_DNA"/>
</dbReference>
<dbReference type="Proteomes" id="UP000507245">
    <property type="component" value="Unassembled WGS sequence"/>
</dbReference>
<dbReference type="EMBL" id="CAEKDK010000005">
    <property type="protein sequence ID" value="CAB4281394.1"/>
    <property type="molecule type" value="Genomic_DNA"/>
</dbReference>